<keyword evidence="1" id="KW-0175">Coiled coil</keyword>
<proteinExistence type="predicted"/>
<accession>A0A4U1CNA4</accession>
<evidence type="ECO:0000313" key="2">
    <source>
        <dbReference type="EMBL" id="TKC08923.1"/>
    </source>
</evidence>
<dbReference type="OrthoDB" id="603257at2"/>
<dbReference type="RefSeq" id="WP_136834342.1">
    <property type="nucleotide sequence ID" value="NZ_SWBQ01000001.1"/>
</dbReference>
<dbReference type="Proteomes" id="UP000307244">
    <property type="component" value="Unassembled WGS sequence"/>
</dbReference>
<sequence length="1077" mass="125094">MKKYPRIKRLSTLGIVHHQNFDYEFSSFRTDFVGEGGAGKSMISDLLQLICVGTKAFHSPTKGTGPRKPHTMVLRTEGKGTDMGYAFINIEKAENQYLIIGIYLESSGTSNMFIIQNGNNFNSDTNLVPFSRILGVGDFQNNNIIFPINELKEHIQDNLNLTCESWERTSIYHKILFNNNLLPIDLSVSGKTLENYAKIIQAFSRESLDISKSSSVQTFLFGEEDEKELIRKFYATVEELQEDTRQFENNLGEIEALTTKQIQLSNLLDLKNYKEKHHQSFLIASYQFYNNQITISSNVIRNQLDNYHYSLRSIPSLKEKIEEKIASIKAEKEEREFAWEEAFRTKSELENKVSKRRKFSSWMQDFKCSREALIDKFDKYQKSITTIKRINELQEALRLSNMLTAFKSSEYNEKHIINQIDKQLEKIVIELELKNKLRALNNIEDKHSLAYWALQLPDELSLNQEAIIRKYQNEEIKIDTPVNPSKRYVPIPEALLNDIVIYKSEENGFWLDLNGVIEFFSTTFSPIFNTKDKNEIKAYFQKEATSIQTDILNLEKDIREKTLLKSVFESLENPDEYLVAWNAQTDLEDQLETHSMYEISLEDFKEYSNLYTQDLIEDDFKNSKAAFEKLDTYRNSLITLYENLERESASFFEIQTDYRIEDIKSNYNLPSDPDFNKETFLSYLEETENYYKAFQKLYNQEKLKYQEAENILYLHAQIKDIISKKNKIYSENAQIVNQDSELLEEVNEQLIEKLNADYDSANRKYIIEYNVLVRQYLKTNVERFENSGDFRALCEEILPSEIFSEINTLEREVIEMIDKYLKDINLKNKRLNNRKLQKLAVIIEEVASEVSDQRNDIRTIRNFLNADDKKITGGHTVSLEDDSEGVFSSDWMNVFTENINKDLGLGLENSLFESEKGITNDLEKYPSLKEKLTEAFYRSGGSRSLKPTIEELLNPKSYYTVKFSIKTNQGKKNDGSTSQTYAAISLLCIAKLSLLNRQSKNSPVEAIRFMAIDEAEGLGGNFDMLYKIALANDYQILSLSISPNKIDAERQNIYLLHNSLEDEKVNYDPVPIFGLTS</sequence>
<reference evidence="2 3" key="1">
    <citation type="submission" date="2019-04" db="EMBL/GenBank/DDBJ databases">
        <title>Pedobacter sp. RP-3-15 sp. nov., isolated from Arctic soil.</title>
        <authorList>
            <person name="Dahal R.H."/>
            <person name="Kim D.-U."/>
        </authorList>
    </citation>
    <scope>NUCLEOTIDE SEQUENCE [LARGE SCALE GENOMIC DNA]</scope>
    <source>
        <strain evidence="2 3">RP-3-15</strain>
    </source>
</reference>
<keyword evidence="3" id="KW-1185">Reference proteome</keyword>
<evidence type="ECO:0000313" key="3">
    <source>
        <dbReference type="Proteomes" id="UP000307244"/>
    </source>
</evidence>
<dbReference type="EMBL" id="SWBQ01000001">
    <property type="protein sequence ID" value="TKC08923.1"/>
    <property type="molecule type" value="Genomic_DNA"/>
</dbReference>
<organism evidence="2 3">
    <name type="scientific">Pedobacter frigoris</name>
    <dbReference type="NCBI Taxonomy" id="2571272"/>
    <lineage>
        <taxon>Bacteria</taxon>
        <taxon>Pseudomonadati</taxon>
        <taxon>Bacteroidota</taxon>
        <taxon>Sphingobacteriia</taxon>
        <taxon>Sphingobacteriales</taxon>
        <taxon>Sphingobacteriaceae</taxon>
        <taxon>Pedobacter</taxon>
    </lineage>
</organism>
<dbReference type="Gene3D" id="3.40.1140.10">
    <property type="match status" value="1"/>
</dbReference>
<evidence type="ECO:0000256" key="1">
    <source>
        <dbReference type="SAM" id="Coils"/>
    </source>
</evidence>
<feature type="coiled-coil region" evidence="1">
    <location>
        <begin position="230"/>
        <end position="257"/>
    </location>
</feature>
<comment type="caution">
    <text evidence="2">The sequence shown here is derived from an EMBL/GenBank/DDBJ whole genome shotgun (WGS) entry which is preliminary data.</text>
</comment>
<dbReference type="AlphaFoldDB" id="A0A4U1CNA4"/>
<feature type="coiled-coil region" evidence="1">
    <location>
        <begin position="691"/>
        <end position="753"/>
    </location>
</feature>
<gene>
    <name evidence="2" type="ORF">FA047_02170</name>
</gene>
<protein>
    <submittedName>
        <fullName evidence="2">DNA repair protein Rad50</fullName>
    </submittedName>
</protein>
<name>A0A4U1CNA4_9SPHI</name>